<dbReference type="EC" id="2.5.1.30" evidence="1"/>
<keyword evidence="1" id="KW-0808">Transferase</keyword>
<reference evidence="1 2" key="1">
    <citation type="submission" date="2021-03" db="EMBL/GenBank/DDBJ databases">
        <title>Genomic Encyclopedia of Type Strains, Phase IV (KMG-IV): sequencing the most valuable type-strain genomes for metagenomic binning, comparative biology and taxonomic classification.</title>
        <authorList>
            <person name="Goeker M."/>
        </authorList>
    </citation>
    <scope>NUCLEOTIDE SEQUENCE [LARGE SCALE GENOMIC DNA]</scope>
    <source>
        <strain evidence="1 2">DSM 15596</strain>
    </source>
</reference>
<dbReference type="Gene3D" id="1.20.120.1450">
    <property type="match status" value="1"/>
</dbReference>
<dbReference type="Pfam" id="PF07307">
    <property type="entry name" value="HEPPP_synt_1"/>
    <property type="match status" value="1"/>
</dbReference>
<dbReference type="RefSeq" id="WP_007129818.1">
    <property type="nucleotide sequence ID" value="NZ_CBCSDU010000003.1"/>
</dbReference>
<protein>
    <submittedName>
        <fullName evidence="1">Heptaprenyl diphosphate synthase</fullName>
        <ecNumber evidence="1">2.5.1.30</ecNumber>
    </submittedName>
</protein>
<dbReference type="GO" id="GO:0000010">
    <property type="term" value="F:heptaprenyl diphosphate synthase activity"/>
    <property type="evidence" value="ECO:0007669"/>
    <property type="project" value="UniProtKB-EC"/>
</dbReference>
<name>A0ABS4F9G6_9BACL</name>
<gene>
    <name evidence="1" type="ORF">J2Z18_002002</name>
</gene>
<comment type="caution">
    <text evidence="1">The sequence shown here is derived from an EMBL/GenBank/DDBJ whole genome shotgun (WGS) entry which is preliminary data.</text>
</comment>
<dbReference type="InterPro" id="IPR009920">
    <property type="entry name" value="HEPPP_synth_su1"/>
</dbReference>
<proteinExistence type="predicted"/>
<dbReference type="Proteomes" id="UP000706926">
    <property type="component" value="Unassembled WGS sequence"/>
</dbReference>
<organism evidence="1 2">
    <name type="scientific">Paenibacillus lactis</name>
    <dbReference type="NCBI Taxonomy" id="228574"/>
    <lineage>
        <taxon>Bacteria</taxon>
        <taxon>Bacillati</taxon>
        <taxon>Bacillota</taxon>
        <taxon>Bacilli</taxon>
        <taxon>Bacillales</taxon>
        <taxon>Paenibacillaceae</taxon>
        <taxon>Paenibacillus</taxon>
    </lineage>
</organism>
<evidence type="ECO:0000313" key="2">
    <source>
        <dbReference type="Proteomes" id="UP000706926"/>
    </source>
</evidence>
<accession>A0ABS4F9G6</accession>
<dbReference type="EMBL" id="JAGGKI010000004">
    <property type="protein sequence ID" value="MBP1892900.1"/>
    <property type="molecule type" value="Genomic_DNA"/>
</dbReference>
<evidence type="ECO:0000313" key="1">
    <source>
        <dbReference type="EMBL" id="MBP1892900.1"/>
    </source>
</evidence>
<keyword evidence="2" id="KW-1185">Reference proteome</keyword>
<dbReference type="GeneID" id="95404020"/>
<sequence length="286" mass="32818">MKPYRVPELAEKYINYDMIQNHTELPDFPDARVHLLYIFLKDSGRNIAGLEELYALVASLVQMGLDTHESIDVAEGNQGEAMMRSRQLKVLAGDYFSSRFYQLLAQKGEIAVISLLSRAVSSVNVMKMNLYGKMKDTLVPSEEYLRQTVQLNMQLFLSFTPLLEKSVHETWRTLLKEFTQCETLVQEMKRCVSPDSGRWSYSYWHLIETASEEERRLLVGKKADPKDWKKLILKYKAAERLLDKLRETVANLQQLLAGRSGDCPYSCLLEPFLHRLGTVSSVVRGG</sequence>